<dbReference type="InterPro" id="IPR013785">
    <property type="entry name" value="Aldolase_TIM"/>
</dbReference>
<dbReference type="AlphaFoldDB" id="X1AE31"/>
<comment type="caution">
    <text evidence="2">The sequence shown here is derived from an EMBL/GenBank/DDBJ whole genome shotgun (WGS) entry which is preliminary data.</text>
</comment>
<proteinExistence type="predicted"/>
<organism evidence="2">
    <name type="scientific">marine sediment metagenome</name>
    <dbReference type="NCBI Taxonomy" id="412755"/>
    <lineage>
        <taxon>unclassified sequences</taxon>
        <taxon>metagenomes</taxon>
        <taxon>ecological metagenomes</taxon>
    </lineage>
</organism>
<evidence type="ECO:0000256" key="1">
    <source>
        <dbReference type="ARBA" id="ARBA00001966"/>
    </source>
</evidence>
<dbReference type="InterPro" id="IPR058240">
    <property type="entry name" value="rSAM_sf"/>
</dbReference>
<comment type="cofactor">
    <cofactor evidence="1">
        <name>[4Fe-4S] cluster</name>
        <dbReference type="ChEBI" id="CHEBI:49883"/>
    </cofactor>
</comment>
<dbReference type="InterPro" id="IPR023867">
    <property type="entry name" value="Sulphatase_maturase_rSAM"/>
</dbReference>
<feature type="non-terminal residue" evidence="2">
    <location>
        <position position="1"/>
    </location>
</feature>
<evidence type="ECO:0000313" key="2">
    <source>
        <dbReference type="EMBL" id="GAG80860.1"/>
    </source>
</evidence>
<name>X1AE31_9ZZZZ</name>
<dbReference type="GO" id="GO:0016491">
    <property type="term" value="F:oxidoreductase activity"/>
    <property type="evidence" value="ECO:0007669"/>
    <property type="project" value="InterPro"/>
</dbReference>
<dbReference type="SUPFAM" id="SSF102114">
    <property type="entry name" value="Radical SAM enzymes"/>
    <property type="match status" value="1"/>
</dbReference>
<dbReference type="InterPro" id="IPR023885">
    <property type="entry name" value="4Fe4S-binding_SPASM_dom"/>
</dbReference>
<dbReference type="PANTHER" id="PTHR43273">
    <property type="entry name" value="ANAEROBIC SULFATASE-MATURATING ENZYME HOMOLOG ASLB-RELATED"/>
    <property type="match status" value="1"/>
</dbReference>
<reference evidence="2" key="1">
    <citation type="journal article" date="2014" name="Front. Microbiol.">
        <title>High frequency of phylogenetically diverse reductive dehalogenase-homologous genes in deep subseafloor sedimentary metagenomes.</title>
        <authorList>
            <person name="Kawai M."/>
            <person name="Futagami T."/>
            <person name="Toyoda A."/>
            <person name="Takaki Y."/>
            <person name="Nishi S."/>
            <person name="Hori S."/>
            <person name="Arai W."/>
            <person name="Tsubouchi T."/>
            <person name="Morono Y."/>
            <person name="Uchiyama I."/>
            <person name="Ito T."/>
            <person name="Fujiyama A."/>
            <person name="Inagaki F."/>
            <person name="Takami H."/>
        </authorList>
    </citation>
    <scope>NUCLEOTIDE SEQUENCE</scope>
    <source>
        <strain evidence="2">Expedition CK06-06</strain>
    </source>
</reference>
<evidence type="ECO:0008006" key="3">
    <source>
        <dbReference type="Google" id="ProtNLM"/>
    </source>
</evidence>
<gene>
    <name evidence="2" type="ORF">S01H4_35714</name>
</gene>
<accession>X1AE31</accession>
<dbReference type="EMBL" id="BART01019019">
    <property type="protein sequence ID" value="GAG80860.1"/>
    <property type="molecule type" value="Genomic_DNA"/>
</dbReference>
<dbReference type="NCBIfam" id="TIGR04085">
    <property type="entry name" value="rSAM_more_4Fe4S"/>
    <property type="match status" value="1"/>
</dbReference>
<sequence>IKFILGHARPRKFTITTNGLNLTPDMFEWLKFHAVEIALSWDGTEESQNTGRNGTYNELMERLPRWKELIDLNGGQILKTVAIPEMLYEDVKMIYYGGFERCFLNFFRAYGASYDLDQIKTLEKDYHRVIKDFHMKPDFTLTDVNRYQDNWREQQGNLYVPHCGINAMGKAIGPDGMIYPCDDAVLLGEDYTIGSVWDGVDQAKEKLLRKKLNKLPDKCSDCDLKCYPCPVCSVLNTDELASDPGDWFCELRKMQFRVVNQYIPPIPFKSVR</sequence>
<dbReference type="PANTHER" id="PTHR43273:SF3">
    <property type="entry name" value="ANAEROBIC SULFATASE-MATURATING ENZYME HOMOLOG ASLB-RELATED"/>
    <property type="match status" value="1"/>
</dbReference>
<protein>
    <recommendedName>
        <fullName evidence="3">4Fe4S-binding SPASM domain-containing protein</fullName>
    </recommendedName>
</protein>
<dbReference type="Gene3D" id="3.20.20.70">
    <property type="entry name" value="Aldolase class I"/>
    <property type="match status" value="1"/>
</dbReference>